<organism evidence="3 4">
    <name type="scientific">Spizellomyces punctatus (strain DAOM BR117)</name>
    <dbReference type="NCBI Taxonomy" id="645134"/>
    <lineage>
        <taxon>Eukaryota</taxon>
        <taxon>Fungi</taxon>
        <taxon>Fungi incertae sedis</taxon>
        <taxon>Chytridiomycota</taxon>
        <taxon>Chytridiomycota incertae sedis</taxon>
        <taxon>Chytridiomycetes</taxon>
        <taxon>Spizellomycetales</taxon>
        <taxon>Spizellomycetaceae</taxon>
        <taxon>Spizellomyces</taxon>
    </lineage>
</organism>
<dbReference type="AlphaFoldDB" id="A0A0L0HIM4"/>
<dbReference type="InParanoid" id="A0A0L0HIM4"/>
<accession>A0A0L0HIM4</accession>
<keyword evidence="1" id="KW-0175">Coiled coil</keyword>
<dbReference type="EMBL" id="KQ257455">
    <property type="protein sequence ID" value="KND00725.1"/>
    <property type="molecule type" value="Genomic_DNA"/>
</dbReference>
<feature type="compositionally biased region" description="Basic residues" evidence="2">
    <location>
        <begin position="27"/>
        <end position="49"/>
    </location>
</feature>
<feature type="coiled-coil region" evidence="1">
    <location>
        <begin position="215"/>
        <end position="242"/>
    </location>
</feature>
<dbReference type="OrthoDB" id="2152918at2759"/>
<protein>
    <submittedName>
        <fullName evidence="3">Uncharacterized protein</fullName>
    </submittedName>
</protein>
<feature type="coiled-coil region" evidence="1">
    <location>
        <begin position="99"/>
        <end position="189"/>
    </location>
</feature>
<evidence type="ECO:0000313" key="4">
    <source>
        <dbReference type="Proteomes" id="UP000053201"/>
    </source>
</evidence>
<feature type="compositionally biased region" description="Acidic residues" evidence="2">
    <location>
        <begin position="1"/>
        <end position="11"/>
    </location>
</feature>
<keyword evidence="4" id="KW-1185">Reference proteome</keyword>
<feature type="compositionally biased region" description="Acidic residues" evidence="2">
    <location>
        <begin position="55"/>
        <end position="64"/>
    </location>
</feature>
<gene>
    <name evidence="3" type="ORF">SPPG_03841</name>
</gene>
<evidence type="ECO:0000256" key="2">
    <source>
        <dbReference type="SAM" id="MobiDB-lite"/>
    </source>
</evidence>
<dbReference type="RefSeq" id="XP_016608764.1">
    <property type="nucleotide sequence ID" value="XM_016752088.1"/>
</dbReference>
<evidence type="ECO:0000256" key="1">
    <source>
        <dbReference type="SAM" id="Coils"/>
    </source>
</evidence>
<feature type="compositionally biased region" description="Basic and acidic residues" evidence="2">
    <location>
        <begin position="16"/>
        <end position="26"/>
    </location>
</feature>
<dbReference type="GeneID" id="27687326"/>
<sequence length="460" mass="51601">MQSATDADEELTAFGDSDKTSEDLRSPRRAQSFKKPRVPVKRRSVRGMRKLQIPPDEDELDYDTDSALISPNAGRFPTATSSSPPAIQRSATIGSLQYLRGVERELEQTRNERRKLENALKESESVANSYAEDAERWKKKYRDADDDLTRLREQQDTQELRIQQLQEMVDVLRRQVTQADKDKAVLRSEANIAVTALSKMKGERSETERQLSTQLSTANAANTALRAELKETESLFQAAKVEYELATRTYETTQRAHLVMIKTLEKELQETRQRTLDHGAIQQLVRRSSLELLKRTDRLHERFESGTASSTTDITDQLLLQLAEQNRALQEEIEMLRATDVALPSENNLNGEGPQDRPPSPIKGVAFMASPPASPGHPPAVTKKGPRIPRRTSSVCELLAVKTAKTARTEDGMKSKMGTLAAELAHPQTPNDGEVERLRQENMALVSYLVATLDSLSKIQ</sequence>
<feature type="region of interest" description="Disordered" evidence="2">
    <location>
        <begin position="1"/>
        <end position="91"/>
    </location>
</feature>
<name>A0A0L0HIM4_SPIPD</name>
<evidence type="ECO:0000313" key="3">
    <source>
        <dbReference type="EMBL" id="KND00725.1"/>
    </source>
</evidence>
<dbReference type="Proteomes" id="UP000053201">
    <property type="component" value="Unassembled WGS sequence"/>
</dbReference>
<feature type="compositionally biased region" description="Polar residues" evidence="2">
    <location>
        <begin position="78"/>
        <end position="91"/>
    </location>
</feature>
<proteinExistence type="predicted"/>
<dbReference type="VEuPathDB" id="FungiDB:SPPG_03841"/>
<reference evidence="3 4" key="1">
    <citation type="submission" date="2009-08" db="EMBL/GenBank/DDBJ databases">
        <title>The Genome Sequence of Spizellomyces punctatus strain DAOM BR117.</title>
        <authorList>
            <consortium name="The Broad Institute Genome Sequencing Platform"/>
            <person name="Russ C."/>
            <person name="Cuomo C."/>
            <person name="Shea T."/>
            <person name="Young S.K."/>
            <person name="Zeng Q."/>
            <person name="Koehrsen M."/>
            <person name="Haas B."/>
            <person name="Borodovsky M."/>
            <person name="Guigo R."/>
            <person name="Alvarado L."/>
            <person name="Berlin A."/>
            <person name="Bochicchio J."/>
            <person name="Borenstein D."/>
            <person name="Chapman S."/>
            <person name="Chen Z."/>
            <person name="Engels R."/>
            <person name="Freedman E."/>
            <person name="Gellesch M."/>
            <person name="Goldberg J."/>
            <person name="Griggs A."/>
            <person name="Gujja S."/>
            <person name="Heiman D."/>
            <person name="Hepburn T."/>
            <person name="Howarth C."/>
            <person name="Jen D."/>
            <person name="Larson L."/>
            <person name="Lewis B."/>
            <person name="Mehta T."/>
            <person name="Park D."/>
            <person name="Pearson M."/>
            <person name="Roberts A."/>
            <person name="Saif S."/>
            <person name="Shenoy N."/>
            <person name="Sisk P."/>
            <person name="Stolte C."/>
            <person name="Sykes S."/>
            <person name="Thomson T."/>
            <person name="Walk T."/>
            <person name="White J."/>
            <person name="Yandava C."/>
            <person name="Burger G."/>
            <person name="Gray M.W."/>
            <person name="Holland P.W.H."/>
            <person name="King N."/>
            <person name="Lang F.B.F."/>
            <person name="Roger A.J."/>
            <person name="Ruiz-Trillo I."/>
            <person name="Lander E."/>
            <person name="Nusbaum C."/>
        </authorList>
    </citation>
    <scope>NUCLEOTIDE SEQUENCE [LARGE SCALE GENOMIC DNA]</scope>
    <source>
        <strain evidence="3 4">DAOM BR117</strain>
    </source>
</reference>